<proteinExistence type="predicted"/>
<keyword evidence="2" id="KW-1185">Reference proteome</keyword>
<evidence type="ECO:0000313" key="2">
    <source>
        <dbReference type="Proteomes" id="UP000620124"/>
    </source>
</evidence>
<dbReference type="Proteomes" id="UP000620124">
    <property type="component" value="Unassembled WGS sequence"/>
</dbReference>
<name>A0A8H6YJ77_9AGAR</name>
<comment type="caution">
    <text evidence="1">The sequence shown here is derived from an EMBL/GenBank/DDBJ whole genome shotgun (WGS) entry which is preliminary data.</text>
</comment>
<reference evidence="1" key="1">
    <citation type="submission" date="2020-05" db="EMBL/GenBank/DDBJ databases">
        <title>Mycena genomes resolve the evolution of fungal bioluminescence.</title>
        <authorList>
            <person name="Tsai I.J."/>
        </authorList>
    </citation>
    <scope>NUCLEOTIDE SEQUENCE</scope>
    <source>
        <strain evidence="1">CCC161011</strain>
    </source>
</reference>
<dbReference type="AlphaFoldDB" id="A0A8H6YJ77"/>
<sequence>MATLSSPLSLKRTELDDVSLGSVSLSHALKLFSFHSPDEPAPDGNALRSLRGKGIRLLSDMGEWRVQPPGNWAIQSKSRPSTSSWSLAAIKSWDKMSIVIRSLEVEWFSPGQPDLILPREHRRSEAERSIRQLAHISNLRPSLTAALLPSQTWGSDGSMTPASAGILDSKSVTAAITGPKTLVLKINGRNVSILQGELIGLIMGLVLSNPNDPDATLYTDHLNSVRLIDDSRTIVDQQHRLRFMNGRSYYRWILALVSTNPLKIIYTRGHSTEQSVPSRINFEADHYASRSQRVLQDVFPAPVPTFTMDDFTFHSHIDGWIESSIRYYVDKSAARSSSQRLADSHHQRMALHLYDSKAPPEYSYTHAYSAYSAVVQLYARSGQLPTAQVLHARGKLATPRCRMGCAADEDMHHVFVQCPRYAEWRTKATDALLQRADAKLDEKNIEEVDRVHLLAAVKLLFSDNNFWPLHYSTYYLGHIPRFDHLMPTHRDEDSVSHSRLAHHFASEWHTACIRLAGRIWGDWQREMSKKTDTRSRRNVEPNRTS</sequence>
<dbReference type="EMBL" id="JACAZI010000004">
    <property type="protein sequence ID" value="KAF7362208.1"/>
    <property type="molecule type" value="Genomic_DNA"/>
</dbReference>
<dbReference type="OrthoDB" id="3034412at2759"/>
<protein>
    <submittedName>
        <fullName evidence="1">Uncharacterized protein</fullName>
    </submittedName>
</protein>
<gene>
    <name evidence="1" type="ORF">MVEN_00567000</name>
</gene>
<accession>A0A8H6YJ77</accession>
<evidence type="ECO:0000313" key="1">
    <source>
        <dbReference type="EMBL" id="KAF7362208.1"/>
    </source>
</evidence>
<dbReference type="InterPro" id="IPR012337">
    <property type="entry name" value="RNaseH-like_sf"/>
</dbReference>
<organism evidence="1 2">
    <name type="scientific">Mycena venus</name>
    <dbReference type="NCBI Taxonomy" id="2733690"/>
    <lineage>
        <taxon>Eukaryota</taxon>
        <taxon>Fungi</taxon>
        <taxon>Dikarya</taxon>
        <taxon>Basidiomycota</taxon>
        <taxon>Agaricomycotina</taxon>
        <taxon>Agaricomycetes</taxon>
        <taxon>Agaricomycetidae</taxon>
        <taxon>Agaricales</taxon>
        <taxon>Marasmiineae</taxon>
        <taxon>Mycenaceae</taxon>
        <taxon>Mycena</taxon>
    </lineage>
</organism>
<dbReference type="SUPFAM" id="SSF53098">
    <property type="entry name" value="Ribonuclease H-like"/>
    <property type="match status" value="1"/>
</dbReference>